<keyword evidence="3" id="KW-0645">Protease</keyword>
<dbReference type="AlphaFoldDB" id="A0A1Z3HTZ1"/>
<proteinExistence type="inferred from homology"/>
<evidence type="ECO:0000256" key="2">
    <source>
        <dbReference type="ARBA" id="ARBA00022801"/>
    </source>
</evidence>
<protein>
    <submittedName>
        <fullName evidence="3">D-alanyl-D-alanine carboxypeptidase DacC</fullName>
        <ecNumber evidence="3">3.4.16.4</ecNumber>
    </submittedName>
</protein>
<name>A0A1Z3HTZ1_9CYAN</name>
<dbReference type="RefSeq" id="WP_187329519.1">
    <property type="nucleotide sequence ID" value="NZ_CP021983.2"/>
</dbReference>
<dbReference type="PRINTS" id="PR00922">
    <property type="entry name" value="DADACBPTASE3"/>
</dbReference>
<dbReference type="GO" id="GO:0000270">
    <property type="term" value="P:peptidoglycan metabolic process"/>
    <property type="evidence" value="ECO:0007669"/>
    <property type="project" value="TreeGrafter"/>
</dbReference>
<dbReference type="Gene3D" id="3.40.710.10">
    <property type="entry name" value="DD-peptidase/beta-lactamase superfamily"/>
    <property type="match status" value="1"/>
</dbReference>
<keyword evidence="3" id="KW-0121">Carboxypeptidase</keyword>
<dbReference type="PANTHER" id="PTHR30023">
    <property type="entry name" value="D-ALANYL-D-ALANINE CARBOXYPEPTIDASE"/>
    <property type="match status" value="1"/>
</dbReference>
<dbReference type="SUPFAM" id="SSF56601">
    <property type="entry name" value="beta-lactamase/transpeptidase-like"/>
    <property type="match status" value="1"/>
</dbReference>
<dbReference type="PANTHER" id="PTHR30023:SF0">
    <property type="entry name" value="PENICILLIN-SENSITIVE CARBOXYPEPTIDASE A"/>
    <property type="match status" value="1"/>
</dbReference>
<dbReference type="Gene3D" id="3.50.80.20">
    <property type="entry name" value="D-Ala-D-Ala carboxypeptidase C, peptidase S13"/>
    <property type="match status" value="1"/>
</dbReference>
<dbReference type="InterPro" id="IPR012338">
    <property type="entry name" value="Beta-lactam/transpept-like"/>
</dbReference>
<sequence length="445" mass="47676">MVSRRVWDNPVFNVGLVSLLFGNVSAQPLRPTRLTSVELVPPWQQSAWVARLTAPDPAVEALVQSHVDQWIAQGLSASAQGIWIQTGDTVIAQHQGHVPLAAASLTKLATTLAALTTWDPTHGFTTRIGWTGPVENGVLRGDLIIQAGGDPLFVWEEAFALGNTMAEMGIRRIAGDLRIQGNFSMNFTADASRSGQLLRQAWMPSQWPAEARQQFATLPAGTAKPAIPIQGDVRVESMGQGDAADLWRLSHRSLPLVALLKAMNIYSNNVMADQMATAVGGPQALQQAVVAHAGVPAAEVRLVNGSGLGEANQLSARAVVAILQAIQDQLQADGFALPDVLPMAGQDQGTLSGRQLPGDAAVKTGSLAQVSSLAGIFSSQRRGWVWFAILNRGSDLETLRQQQDQLVLDVQAQWGQVPAGVAGQERVRLNQDPYRLGDPRRIQPL</sequence>
<dbReference type="Proteomes" id="UP000191901">
    <property type="component" value="Chromosome"/>
</dbReference>
<evidence type="ECO:0000313" key="4">
    <source>
        <dbReference type="Proteomes" id="UP000191901"/>
    </source>
</evidence>
<dbReference type="InterPro" id="IPR000667">
    <property type="entry name" value="Peptidase_S13"/>
</dbReference>
<dbReference type="EMBL" id="CP021983">
    <property type="protein sequence ID" value="ASC73763.1"/>
    <property type="molecule type" value="Genomic_DNA"/>
</dbReference>
<evidence type="ECO:0000256" key="1">
    <source>
        <dbReference type="ARBA" id="ARBA00006096"/>
    </source>
</evidence>
<organism evidence="3 4">
    <name type="scientific">Halomicronema hongdechloris C2206</name>
    <dbReference type="NCBI Taxonomy" id="1641165"/>
    <lineage>
        <taxon>Bacteria</taxon>
        <taxon>Bacillati</taxon>
        <taxon>Cyanobacteriota</taxon>
        <taxon>Cyanophyceae</taxon>
        <taxon>Nodosilineales</taxon>
        <taxon>Nodosilineaceae</taxon>
        <taxon>Halomicronema</taxon>
    </lineage>
</organism>
<accession>A0A1Z3HTZ1</accession>
<dbReference type="GO" id="GO:0009002">
    <property type="term" value="F:serine-type D-Ala-D-Ala carboxypeptidase activity"/>
    <property type="evidence" value="ECO:0007669"/>
    <property type="project" value="UniProtKB-EC"/>
</dbReference>
<dbReference type="Pfam" id="PF02113">
    <property type="entry name" value="Peptidase_S13"/>
    <property type="match status" value="2"/>
</dbReference>
<dbReference type="KEGG" id="hhg:XM38_047350"/>
<reference evidence="3 4" key="1">
    <citation type="journal article" date="2016" name="Biochim. Biophys. Acta">
        <title>Characterization of red-shifted phycobilisomes isolated from the chlorophyll f-containing cyanobacterium Halomicronema hongdechloris.</title>
        <authorList>
            <person name="Li Y."/>
            <person name="Lin Y."/>
            <person name="Garvey C.J."/>
            <person name="Birch D."/>
            <person name="Corkery R.W."/>
            <person name="Loughlin P.C."/>
            <person name="Scheer H."/>
            <person name="Willows R.D."/>
            <person name="Chen M."/>
        </authorList>
    </citation>
    <scope>NUCLEOTIDE SEQUENCE [LARGE SCALE GENOMIC DNA]</scope>
    <source>
        <strain evidence="3 4">C2206</strain>
    </source>
</reference>
<comment type="similarity">
    <text evidence="1">Belongs to the peptidase S13 family.</text>
</comment>
<keyword evidence="4" id="KW-1185">Reference proteome</keyword>
<dbReference type="EC" id="3.4.16.4" evidence="3"/>
<dbReference type="STRING" id="1641165.XM38_02255"/>
<keyword evidence="2 3" id="KW-0378">Hydrolase</keyword>
<evidence type="ECO:0000313" key="3">
    <source>
        <dbReference type="EMBL" id="ASC73763.1"/>
    </source>
</evidence>
<gene>
    <name evidence="3" type="primary">dacC</name>
    <name evidence="3" type="ORF">XM38_047350</name>
</gene>
<dbReference type="GO" id="GO:0006508">
    <property type="term" value="P:proteolysis"/>
    <property type="evidence" value="ECO:0007669"/>
    <property type="project" value="InterPro"/>
</dbReference>